<keyword evidence="2" id="KW-1185">Reference proteome</keyword>
<organism evidence="1 2">
    <name type="scientific">Vanrija pseudolonga</name>
    <dbReference type="NCBI Taxonomy" id="143232"/>
    <lineage>
        <taxon>Eukaryota</taxon>
        <taxon>Fungi</taxon>
        <taxon>Dikarya</taxon>
        <taxon>Basidiomycota</taxon>
        <taxon>Agaricomycotina</taxon>
        <taxon>Tremellomycetes</taxon>
        <taxon>Trichosporonales</taxon>
        <taxon>Trichosporonaceae</taxon>
        <taxon>Vanrija</taxon>
    </lineage>
</organism>
<dbReference type="Proteomes" id="UP000827549">
    <property type="component" value="Chromosome 8"/>
</dbReference>
<protein>
    <submittedName>
        <fullName evidence="1">Uncharacterized protein</fullName>
    </submittedName>
</protein>
<reference evidence="1" key="1">
    <citation type="submission" date="2023-10" db="EMBL/GenBank/DDBJ databases">
        <authorList>
            <person name="Noh H."/>
        </authorList>
    </citation>
    <scope>NUCLEOTIDE SEQUENCE</scope>
    <source>
        <strain evidence="1">DUCC4014</strain>
    </source>
</reference>
<dbReference type="RefSeq" id="XP_062632377.1">
    <property type="nucleotide sequence ID" value="XM_062776392.1"/>
</dbReference>
<accession>A0AAF1BMK5</accession>
<dbReference type="RefSeq" id="XP_062632378.1">
    <property type="nucleotide sequence ID" value="XM_062776394.1"/>
</dbReference>
<sequence length="321" mass="35408">MNRQQLHPAFADLLNSDPHLPEMIGYIRQLVSGTDGRVVSRNAALAYLGIITAFADRGLLEVGWAPRLLIDIEGKEFEIVLDDEEQLEEPAVVLPPRLEMDLTMAGSFGLPGSSRDHSKQSKLRRFLESLADRDYSGLSVPPLVNRSSVVSVGQLEGEAAASAQVEEGIVGNIVNHLLTLESLDKRWASLTVATNIAYWRLGEAYNAFVESKRGSIPSSRNARTEQKVIFELLCSEPAFQEASKGLKARWSLQKRLQRARKFTLLVGLFGAVVLHAEPEVSVSRIDALKLTDLYLLAQEKSSCAMIQVVVRKLASISIMEV</sequence>
<dbReference type="GeneID" id="87812992"/>
<dbReference type="AlphaFoldDB" id="A0AAF1BMK5"/>
<evidence type="ECO:0000313" key="1">
    <source>
        <dbReference type="EMBL" id="WOO86352.1"/>
    </source>
</evidence>
<dbReference type="EMBL" id="CP086721">
    <property type="protein sequence ID" value="WOO86351.1"/>
    <property type="molecule type" value="Genomic_DNA"/>
</dbReference>
<dbReference type="EMBL" id="CP086721">
    <property type="protein sequence ID" value="WOO86352.1"/>
    <property type="molecule type" value="Genomic_DNA"/>
</dbReference>
<proteinExistence type="predicted"/>
<evidence type="ECO:0000313" key="2">
    <source>
        <dbReference type="Proteomes" id="UP000827549"/>
    </source>
</evidence>
<gene>
    <name evidence="1" type="ORF">LOC62_08G009831</name>
</gene>
<name>A0AAF1BMK5_9TREE</name>